<dbReference type="GO" id="GO:0005509">
    <property type="term" value="F:calcium ion binding"/>
    <property type="evidence" value="ECO:0000318"/>
    <property type="project" value="GO_Central"/>
</dbReference>
<dbReference type="InterPro" id="IPR016035">
    <property type="entry name" value="Acyl_Trfase/lysoPLipase"/>
</dbReference>
<evidence type="ECO:0000259" key="8">
    <source>
        <dbReference type="PROSITE" id="PS50004"/>
    </source>
</evidence>
<sequence length="710" mass="81837">MRTWETSCVLIASNGRKLGNDTFPSGIGRVVLWTMRGMGAMDSPAVHQIHHTACESLHCCLQWATSLSETDCYVTLWLPTASSEKVQTKTVSNCKDPVWNEVFYFRIQSQVKNVLELTICDEDVLIDDNYRIILFDIAKVPLGESIFMKFELNSQVSVQIFSSHSDKKIYIHLCYSPPCPDVRLGFDLCPEEQEFLKKRKRVAAAAFKQVLQLEEDLQDDEVPVVAIMTTGGGIRALTAFYVHLLTIQSLDILDCISYLAGLSGTTWTMSHLYEDPYWSCKNLEETLSDVHKQVRKNKFFACFSPERLEYYAKDLWQRQQEGHSISFTDLWGLLIESMLRDGENPHKLTDQQQALAHGQNPLPIYLCLNVKEKRSNHGFREWMEFTPYEIGFQKYGAYIPAEYFGSEFFMGQLMKKIPESRICYLEGIWSSVFSLSLMDVWFLTVSSEDFWEAWTRERVTEIGKLIFCLLMQMEVTCICPPNSLANVFQDIIMWRPAVSVIPNFLKGCPMNNRYLESDFSKWKDCDLDNFPNQLTGSEDYLYLVDTAFSLDTSYPPLMRPERKVDLIIHLNYSSGSQLLPLSKASDYFLKQGIPFPKNVPRDETEKHVKECYLLGEEEGPESPLVLLFPLVCDTFREYKAPGVKRSPEEMKDGDIDLTSTLGPYNVYTLRYPEEDFEKLTKLTEYNILNNKDMLLKALHAAVGRKRQHKR</sequence>
<dbReference type="InterPro" id="IPR002642">
    <property type="entry name" value="LysoPLipase_cat_dom"/>
</dbReference>
<dbReference type="InParanoid" id="A0A803TUT5"/>
<proteinExistence type="predicted"/>
<reference evidence="10" key="2">
    <citation type="submission" date="2025-08" db="UniProtKB">
        <authorList>
            <consortium name="Ensembl"/>
        </authorList>
    </citation>
    <scope>IDENTIFICATION</scope>
</reference>
<comment type="domain">
    <text evidence="7">The N-terminal C2 domain associates with lipid membranes upon calcium binding.</text>
</comment>
<feature type="domain" description="C2" evidence="8">
    <location>
        <begin position="24"/>
        <end position="150"/>
    </location>
</feature>
<evidence type="ECO:0000256" key="1">
    <source>
        <dbReference type="ARBA" id="ARBA00004496"/>
    </source>
</evidence>
<keyword evidence="6 7" id="KW-0442">Lipid degradation</keyword>
<evidence type="ECO:0000256" key="4">
    <source>
        <dbReference type="ARBA" id="ARBA00022801"/>
    </source>
</evidence>
<evidence type="ECO:0000256" key="2">
    <source>
        <dbReference type="ARBA" id="ARBA00013278"/>
    </source>
</evidence>
<dbReference type="GO" id="GO:0005544">
    <property type="term" value="F:calcium-dependent phospholipid binding"/>
    <property type="evidence" value="ECO:0000318"/>
    <property type="project" value="GO_Central"/>
</dbReference>
<feature type="domain" description="PLA2c" evidence="9">
    <location>
        <begin position="178"/>
        <end position="710"/>
    </location>
</feature>
<evidence type="ECO:0000256" key="6">
    <source>
        <dbReference type="PROSITE-ProRule" id="PRU00555"/>
    </source>
</evidence>
<keyword evidence="7" id="KW-0479">Metal-binding</keyword>
<dbReference type="Bgee" id="ENSACAG00000015080">
    <property type="expression patterns" value="Expressed in ovary and 1 other cell type or tissue"/>
</dbReference>
<dbReference type="FunFam" id="3.40.1090.10:FF:000002">
    <property type="entry name" value="Phospholipase A2"/>
    <property type="match status" value="1"/>
</dbReference>
<dbReference type="AlphaFoldDB" id="A0A803TUT5"/>
<dbReference type="GO" id="GO:0005829">
    <property type="term" value="C:cytosol"/>
    <property type="evidence" value="ECO:0000318"/>
    <property type="project" value="GO_Central"/>
</dbReference>
<dbReference type="GeneTree" id="ENSGT01030000234606"/>
<dbReference type="SUPFAM" id="SSF52151">
    <property type="entry name" value="FabD/lysophospholipase-like"/>
    <property type="match status" value="1"/>
</dbReference>
<dbReference type="SUPFAM" id="SSF49562">
    <property type="entry name" value="C2 domain (Calcium/lipid-binding domain, CaLB)"/>
    <property type="match status" value="1"/>
</dbReference>
<keyword evidence="3 7" id="KW-0963">Cytoplasm</keyword>
<organism evidence="10 11">
    <name type="scientific">Anolis carolinensis</name>
    <name type="common">Green anole</name>
    <name type="synonym">American chameleon</name>
    <dbReference type="NCBI Taxonomy" id="28377"/>
    <lineage>
        <taxon>Eukaryota</taxon>
        <taxon>Metazoa</taxon>
        <taxon>Chordata</taxon>
        <taxon>Craniata</taxon>
        <taxon>Vertebrata</taxon>
        <taxon>Euteleostomi</taxon>
        <taxon>Lepidosauria</taxon>
        <taxon>Squamata</taxon>
        <taxon>Bifurcata</taxon>
        <taxon>Unidentata</taxon>
        <taxon>Episquamata</taxon>
        <taxon>Toxicofera</taxon>
        <taxon>Iguania</taxon>
        <taxon>Dactyloidae</taxon>
        <taxon>Anolis</taxon>
    </lineage>
</organism>
<dbReference type="SMART" id="SM00239">
    <property type="entry name" value="C2"/>
    <property type="match status" value="1"/>
</dbReference>
<dbReference type="GO" id="GO:0047498">
    <property type="term" value="F:calcium-dependent phospholipase A2 activity"/>
    <property type="evidence" value="ECO:0000318"/>
    <property type="project" value="GO_Central"/>
</dbReference>
<dbReference type="PROSITE" id="PS51210">
    <property type="entry name" value="PLA2C"/>
    <property type="match status" value="1"/>
</dbReference>
<dbReference type="InterPro" id="IPR000008">
    <property type="entry name" value="C2_dom"/>
</dbReference>
<dbReference type="Proteomes" id="UP000001646">
    <property type="component" value="Chromosome 1"/>
</dbReference>
<dbReference type="PROSITE" id="PS50004">
    <property type="entry name" value="C2"/>
    <property type="match status" value="1"/>
</dbReference>
<dbReference type="PANTHER" id="PTHR10728:SF67">
    <property type="entry name" value="PHOSPHOLIPASE A2"/>
    <property type="match status" value="1"/>
</dbReference>
<dbReference type="Pfam" id="PF01735">
    <property type="entry name" value="PLA2_B"/>
    <property type="match status" value="1"/>
</dbReference>
<reference evidence="10 11" key="1">
    <citation type="submission" date="2009-12" db="EMBL/GenBank/DDBJ databases">
        <title>The Genome Sequence of Anolis carolinensis (Green Anole Lizard).</title>
        <authorList>
            <consortium name="The Genome Sequencing Platform"/>
            <person name="Di Palma F."/>
            <person name="Alfoldi J."/>
            <person name="Heiman D."/>
            <person name="Young S."/>
            <person name="Grabherr M."/>
            <person name="Johnson J."/>
            <person name="Lander E.S."/>
            <person name="Lindblad-Toh K."/>
        </authorList>
    </citation>
    <scope>NUCLEOTIDE SEQUENCE [LARGE SCALE GENOMIC DNA]</scope>
    <source>
        <strain evidence="10 11">JBL SC #1</strain>
    </source>
</reference>
<evidence type="ECO:0000256" key="5">
    <source>
        <dbReference type="ARBA" id="ARBA00023098"/>
    </source>
</evidence>
<dbReference type="EC" id="3.1.1.4" evidence="2 7"/>
<name>A0A803TUT5_ANOCA</name>
<evidence type="ECO:0000313" key="11">
    <source>
        <dbReference type="Proteomes" id="UP000001646"/>
    </source>
</evidence>
<keyword evidence="4 6" id="KW-0378">Hydrolase</keyword>
<evidence type="ECO:0000259" key="9">
    <source>
        <dbReference type="PROSITE" id="PS51210"/>
    </source>
</evidence>
<comment type="catalytic activity">
    <reaction evidence="7">
        <text>a 1,2-diacyl-sn-glycero-3-phosphocholine + H2O = a 1-acyl-sn-glycero-3-phosphocholine + a fatty acid + H(+)</text>
        <dbReference type="Rhea" id="RHEA:15801"/>
        <dbReference type="ChEBI" id="CHEBI:15377"/>
        <dbReference type="ChEBI" id="CHEBI:15378"/>
        <dbReference type="ChEBI" id="CHEBI:28868"/>
        <dbReference type="ChEBI" id="CHEBI:57643"/>
        <dbReference type="ChEBI" id="CHEBI:58168"/>
        <dbReference type="EC" id="3.1.1.4"/>
    </reaction>
</comment>
<dbReference type="Ensembl" id="ENSACAT00000043423.1">
    <property type="protein sequence ID" value="ENSACAP00000038975.1"/>
    <property type="gene ID" value="ENSACAG00000015080.3"/>
</dbReference>
<reference evidence="10" key="3">
    <citation type="submission" date="2025-09" db="UniProtKB">
        <authorList>
            <consortium name="Ensembl"/>
        </authorList>
    </citation>
    <scope>IDENTIFICATION</scope>
</reference>
<dbReference type="GO" id="GO:0046475">
    <property type="term" value="P:glycerophospholipid catabolic process"/>
    <property type="evidence" value="ECO:0000318"/>
    <property type="project" value="GO_Central"/>
</dbReference>
<protein>
    <recommendedName>
        <fullName evidence="2 7">Phospholipase A2</fullName>
        <ecNumber evidence="2 7">3.1.1.4</ecNumber>
    </recommendedName>
</protein>
<dbReference type="Gene3D" id="2.60.40.150">
    <property type="entry name" value="C2 domain"/>
    <property type="match status" value="1"/>
</dbReference>
<dbReference type="Pfam" id="PF00168">
    <property type="entry name" value="C2"/>
    <property type="match status" value="1"/>
</dbReference>
<accession>A0A803TUT5</accession>
<keyword evidence="5 6" id="KW-0443">Lipid metabolism</keyword>
<dbReference type="SMART" id="SM00022">
    <property type="entry name" value="PLAc"/>
    <property type="match status" value="1"/>
</dbReference>
<evidence type="ECO:0000256" key="7">
    <source>
        <dbReference type="RuleBase" id="RU362102"/>
    </source>
</evidence>
<dbReference type="Gene3D" id="3.40.1090.10">
    <property type="entry name" value="Cytosolic phospholipase A2 catalytic domain"/>
    <property type="match status" value="1"/>
</dbReference>
<comment type="subcellular location">
    <subcellularLocation>
        <location evidence="1">Cytoplasm</location>
    </subcellularLocation>
</comment>
<dbReference type="InterPro" id="IPR035892">
    <property type="entry name" value="C2_domain_sf"/>
</dbReference>
<dbReference type="PANTHER" id="PTHR10728">
    <property type="entry name" value="CYTOSOLIC PHOSPHOLIPASE A2"/>
    <property type="match status" value="1"/>
</dbReference>
<evidence type="ECO:0000313" key="10">
    <source>
        <dbReference type="Ensembl" id="ENSACAP00000038975.1"/>
    </source>
</evidence>
<keyword evidence="7" id="KW-0106">Calcium</keyword>
<keyword evidence="11" id="KW-1185">Reference proteome</keyword>
<evidence type="ECO:0000256" key="3">
    <source>
        <dbReference type="ARBA" id="ARBA00022490"/>
    </source>
</evidence>